<evidence type="ECO:0000313" key="1">
    <source>
        <dbReference type="EMBL" id="GAU49012.1"/>
    </source>
</evidence>
<reference evidence="2" key="1">
    <citation type="journal article" date="2017" name="Front. Plant Sci.">
        <title>Climate Clever Clovers: New Paradigm to Reduce the Environmental Footprint of Ruminants by Breeding Low Methanogenic Forages Utilizing Haplotype Variation.</title>
        <authorList>
            <person name="Kaur P."/>
            <person name="Appels R."/>
            <person name="Bayer P.E."/>
            <person name="Keeble-Gagnere G."/>
            <person name="Wang J."/>
            <person name="Hirakawa H."/>
            <person name="Shirasawa K."/>
            <person name="Vercoe P."/>
            <person name="Stefanova K."/>
            <person name="Durmic Z."/>
            <person name="Nichols P."/>
            <person name="Revell C."/>
            <person name="Isobe S.N."/>
            <person name="Edwards D."/>
            <person name="Erskine W."/>
        </authorList>
    </citation>
    <scope>NUCLEOTIDE SEQUENCE [LARGE SCALE GENOMIC DNA]</scope>
    <source>
        <strain evidence="2">cv. Daliak</strain>
    </source>
</reference>
<protein>
    <submittedName>
        <fullName evidence="1">Uncharacterized protein</fullName>
    </submittedName>
</protein>
<name>A0A2Z6PGA8_TRISU</name>
<keyword evidence="2" id="KW-1185">Reference proteome</keyword>
<dbReference type="AlphaFoldDB" id="A0A2Z6PGA8"/>
<proteinExistence type="predicted"/>
<sequence length="110" mass="12648">MALSTFLKSGRSLVPLSTVRSHGRIFQANVMHHHNLAVEGGNIKEGFLMQFVNRVRGYTYNLFRTKHMTGFPQFVGFFIQQFVRLYIVKSGIEVLETGFPQLKFSLDIDH</sequence>
<gene>
    <name evidence="1" type="ORF">TSUD_284990</name>
</gene>
<dbReference type="Proteomes" id="UP000242715">
    <property type="component" value="Unassembled WGS sequence"/>
</dbReference>
<organism evidence="1 2">
    <name type="scientific">Trifolium subterraneum</name>
    <name type="common">Subterranean clover</name>
    <dbReference type="NCBI Taxonomy" id="3900"/>
    <lineage>
        <taxon>Eukaryota</taxon>
        <taxon>Viridiplantae</taxon>
        <taxon>Streptophyta</taxon>
        <taxon>Embryophyta</taxon>
        <taxon>Tracheophyta</taxon>
        <taxon>Spermatophyta</taxon>
        <taxon>Magnoliopsida</taxon>
        <taxon>eudicotyledons</taxon>
        <taxon>Gunneridae</taxon>
        <taxon>Pentapetalae</taxon>
        <taxon>rosids</taxon>
        <taxon>fabids</taxon>
        <taxon>Fabales</taxon>
        <taxon>Fabaceae</taxon>
        <taxon>Papilionoideae</taxon>
        <taxon>50 kb inversion clade</taxon>
        <taxon>NPAAA clade</taxon>
        <taxon>Hologalegina</taxon>
        <taxon>IRL clade</taxon>
        <taxon>Trifolieae</taxon>
        <taxon>Trifolium</taxon>
    </lineage>
</organism>
<dbReference type="EMBL" id="DF974506">
    <property type="protein sequence ID" value="GAU49012.1"/>
    <property type="molecule type" value="Genomic_DNA"/>
</dbReference>
<evidence type="ECO:0000313" key="2">
    <source>
        <dbReference type="Proteomes" id="UP000242715"/>
    </source>
</evidence>
<accession>A0A2Z6PGA8</accession>